<evidence type="ECO:0000256" key="1">
    <source>
        <dbReference type="SAM" id="Phobius"/>
    </source>
</evidence>
<keyword evidence="1" id="KW-0812">Transmembrane</keyword>
<comment type="caution">
    <text evidence="2">The sequence shown here is derived from an EMBL/GenBank/DDBJ whole genome shotgun (WGS) entry which is preliminary data.</text>
</comment>
<dbReference type="Gene3D" id="2.60.40.10">
    <property type="entry name" value="Immunoglobulins"/>
    <property type="match status" value="1"/>
</dbReference>
<dbReference type="EMBL" id="RJVU01053528">
    <property type="protein sequence ID" value="ROL33042.1"/>
    <property type="molecule type" value="Genomic_DNA"/>
</dbReference>
<name>A0A3N0Y335_ANAGA</name>
<gene>
    <name evidence="2" type="ORF">DPX16_5937</name>
</gene>
<proteinExistence type="predicted"/>
<dbReference type="SUPFAM" id="SSF49265">
    <property type="entry name" value="Fibronectin type III"/>
    <property type="match status" value="1"/>
</dbReference>
<evidence type="ECO:0000313" key="2">
    <source>
        <dbReference type="EMBL" id="ROL33042.1"/>
    </source>
</evidence>
<organism evidence="2 3">
    <name type="scientific">Anabarilius grahami</name>
    <name type="common">Kanglang fish</name>
    <name type="synonym">Barilius grahami</name>
    <dbReference type="NCBI Taxonomy" id="495550"/>
    <lineage>
        <taxon>Eukaryota</taxon>
        <taxon>Metazoa</taxon>
        <taxon>Chordata</taxon>
        <taxon>Craniata</taxon>
        <taxon>Vertebrata</taxon>
        <taxon>Euteleostomi</taxon>
        <taxon>Actinopterygii</taxon>
        <taxon>Neopterygii</taxon>
        <taxon>Teleostei</taxon>
        <taxon>Ostariophysi</taxon>
        <taxon>Cypriniformes</taxon>
        <taxon>Xenocyprididae</taxon>
        <taxon>Xenocypridinae</taxon>
        <taxon>Xenocypridinae incertae sedis</taxon>
        <taxon>Anabarilius</taxon>
    </lineage>
</organism>
<dbReference type="InterPro" id="IPR036116">
    <property type="entry name" value="FN3_sf"/>
</dbReference>
<reference evidence="2 3" key="1">
    <citation type="submission" date="2018-10" db="EMBL/GenBank/DDBJ databases">
        <title>Genome assembly for a Yunnan-Guizhou Plateau 3E fish, Anabarilius grahami (Regan), and its evolutionary and genetic applications.</title>
        <authorList>
            <person name="Jiang W."/>
        </authorList>
    </citation>
    <scope>NUCLEOTIDE SEQUENCE [LARGE SCALE GENOMIC DNA]</scope>
    <source>
        <strain evidence="2">AG-KIZ</strain>
        <tissue evidence="2">Muscle</tissue>
    </source>
</reference>
<keyword evidence="3" id="KW-1185">Reference proteome</keyword>
<dbReference type="InterPro" id="IPR013783">
    <property type="entry name" value="Ig-like_fold"/>
</dbReference>
<sequence length="306" mass="34670">MCNKAKLDNDTMLPSSGLRFCWFYNSSMLTNVSYFLTAPSAAPELEVVDIHYSQVKLRWDEISLNETNGIIQGYTIYFWNDTDNVRDGIGMVLFVIPACIGLSLLIIIGVFTCLGKHERVKMCLWPIIPDPANSSIKKWTTTDSLQGMPPYKEDKDPVLVYLSHFSLLDLSEKELLKSDYVKESQWSHDIYSRDESHNSFQACSSYNSERDSDSVPYATVVFGGPYQSHSAPLPAYVRSDSTQPLLGGDEPGSPPPYENVPLVRGVTKVKHFTAFPRNSTESEESEELWEEFPMLRLLETRDTDHN</sequence>
<dbReference type="OrthoDB" id="9887129at2759"/>
<evidence type="ECO:0000313" key="3">
    <source>
        <dbReference type="Proteomes" id="UP000281406"/>
    </source>
</evidence>
<dbReference type="AlphaFoldDB" id="A0A3N0Y335"/>
<accession>A0A3N0Y335</accession>
<keyword evidence="1" id="KW-0472">Membrane</keyword>
<protein>
    <submittedName>
        <fullName evidence="2">Interleukin-6 receptor subunit beta</fullName>
    </submittedName>
</protein>
<feature type="transmembrane region" description="Helical" evidence="1">
    <location>
        <begin position="89"/>
        <end position="114"/>
    </location>
</feature>
<keyword evidence="1" id="KW-1133">Transmembrane helix</keyword>
<keyword evidence="2" id="KW-0675">Receptor</keyword>
<dbReference type="Proteomes" id="UP000281406">
    <property type="component" value="Unassembled WGS sequence"/>
</dbReference>